<dbReference type="EnsemblMetazoa" id="OVOC12277.1">
    <property type="protein sequence ID" value="OVOC12277.1"/>
    <property type="gene ID" value="WBGene00249086"/>
</dbReference>
<name>A0A2K6VLN9_ONCVO</name>
<proteinExistence type="predicted"/>
<dbReference type="EMBL" id="CMVM020000416">
    <property type="status" value="NOT_ANNOTATED_CDS"/>
    <property type="molecule type" value="Genomic_DNA"/>
</dbReference>
<protein>
    <submittedName>
        <fullName evidence="1">Uncharacterized protein</fullName>
    </submittedName>
</protein>
<organism evidence="1 2">
    <name type="scientific">Onchocerca volvulus</name>
    <dbReference type="NCBI Taxonomy" id="6282"/>
    <lineage>
        <taxon>Eukaryota</taxon>
        <taxon>Metazoa</taxon>
        <taxon>Ecdysozoa</taxon>
        <taxon>Nematoda</taxon>
        <taxon>Chromadorea</taxon>
        <taxon>Rhabditida</taxon>
        <taxon>Spirurina</taxon>
        <taxon>Spiruromorpha</taxon>
        <taxon>Filarioidea</taxon>
        <taxon>Onchocercidae</taxon>
        <taxon>Onchocerca</taxon>
    </lineage>
</organism>
<accession>A0A2K6VLN9</accession>
<sequence length="274" mass="31779">MEISVMEIPLKPKRYYLPLSLSYDDATERYKRWQYDIRQQLQESNITDLRYFDAELFAHNTILHTITPRQSLFSTNQQIHSLSQKELSYSKFINNSNKIKQAKIISKQTLPQQLSKLSQSLSLSSNNCEQMDQKCCNDRSKNIKSRKISKFFHATKHISLLSSSLSLSSSSSRIIPNTDNNIDNNEGDCSHVNYHRNQSLDSRMKSPTIGYSNHFTEQRRKTTLVASAEKMKNVFCKTSKMIENPTPLKDHKAIQKLQRSVCYFTDEESDVSYV</sequence>
<keyword evidence="2" id="KW-1185">Reference proteome</keyword>
<dbReference type="EnsemblMetazoa" id="OVOC12277.2">
    <property type="protein sequence ID" value="OVOC12277.2"/>
    <property type="gene ID" value="WBGene00249086"/>
</dbReference>
<dbReference type="OMA" id="RWQYDIR"/>
<reference evidence="1" key="2">
    <citation type="submission" date="2018-02" db="UniProtKB">
        <authorList>
            <consortium name="EnsemblMetazoa"/>
        </authorList>
    </citation>
    <scope>IDENTIFICATION</scope>
</reference>
<evidence type="ECO:0000313" key="2">
    <source>
        <dbReference type="Proteomes" id="UP000024404"/>
    </source>
</evidence>
<dbReference type="AlphaFoldDB" id="A0A2K6VLN9"/>
<dbReference type="Proteomes" id="UP000024404">
    <property type="component" value="Unassembled WGS sequence"/>
</dbReference>
<evidence type="ECO:0000313" key="1">
    <source>
        <dbReference type="EnsemblMetazoa" id="OVOC12277.2"/>
    </source>
</evidence>
<reference evidence="2" key="1">
    <citation type="submission" date="2013-10" db="EMBL/GenBank/DDBJ databases">
        <title>Genome sequencing of Onchocerca volvulus.</title>
        <authorList>
            <person name="Cotton J."/>
            <person name="Tsai J."/>
            <person name="Stanley E."/>
            <person name="Tracey A."/>
            <person name="Holroyd N."/>
            <person name="Lustigman S."/>
            <person name="Berriman M."/>
        </authorList>
    </citation>
    <scope>NUCLEOTIDE SEQUENCE</scope>
</reference>